<dbReference type="Gene3D" id="3.40.50.720">
    <property type="entry name" value="NAD(P)-binding Rossmann-like Domain"/>
    <property type="match status" value="1"/>
</dbReference>
<evidence type="ECO:0000259" key="1">
    <source>
        <dbReference type="Pfam" id="PF01408"/>
    </source>
</evidence>
<gene>
    <name evidence="3" type="ordered locus">Hbal_0280</name>
</gene>
<dbReference type="PANTHER" id="PTHR43249">
    <property type="entry name" value="UDP-N-ACETYL-2-AMINO-2-DEOXY-D-GLUCURONATE OXIDASE"/>
    <property type="match status" value="1"/>
</dbReference>
<proteinExistence type="predicted"/>
<dbReference type="InterPro" id="IPR036291">
    <property type="entry name" value="NAD(P)-bd_dom_sf"/>
</dbReference>
<dbReference type="RefSeq" id="WP_012778140.1">
    <property type="nucleotide sequence ID" value="NC_012982.1"/>
</dbReference>
<dbReference type="Proteomes" id="UP000002745">
    <property type="component" value="Chromosome"/>
</dbReference>
<evidence type="ECO:0000313" key="3">
    <source>
        <dbReference type="EMBL" id="ACT57982.1"/>
    </source>
</evidence>
<feature type="domain" description="GFO/IDH/MocA-like oxidoreductase" evidence="2">
    <location>
        <begin position="132"/>
        <end position="250"/>
    </location>
</feature>
<dbReference type="Pfam" id="PF22725">
    <property type="entry name" value="GFO_IDH_MocA_C3"/>
    <property type="match status" value="1"/>
</dbReference>
<evidence type="ECO:0000313" key="4">
    <source>
        <dbReference type="Proteomes" id="UP000002745"/>
    </source>
</evidence>
<organism evidence="3 4">
    <name type="scientific">Hirschia baltica (strain ATCC 49814 / DSM 5838 / IFAM 1418)</name>
    <dbReference type="NCBI Taxonomy" id="582402"/>
    <lineage>
        <taxon>Bacteria</taxon>
        <taxon>Pseudomonadati</taxon>
        <taxon>Pseudomonadota</taxon>
        <taxon>Alphaproteobacteria</taxon>
        <taxon>Hyphomonadales</taxon>
        <taxon>Hyphomonadaceae</taxon>
        <taxon>Hirschia</taxon>
    </lineage>
</organism>
<reference evidence="4" key="1">
    <citation type="journal article" date="2011" name="J. Bacteriol.">
        <title>Genome sequences of eight morphologically diverse alphaproteobacteria.</title>
        <authorList>
            <consortium name="US DOE Joint Genome Institute"/>
            <person name="Brown P.J."/>
            <person name="Kysela D.T."/>
            <person name="Buechlein A."/>
            <person name="Hemmerich C."/>
            <person name="Brun Y.V."/>
        </authorList>
    </citation>
    <scope>NUCLEOTIDE SEQUENCE [LARGE SCALE GENOMIC DNA]</scope>
    <source>
        <strain evidence="4">ATCC 49814 / DSM 5838 / IFAM 1418</strain>
    </source>
</reference>
<dbReference type="SUPFAM" id="SSF55347">
    <property type="entry name" value="Glyceraldehyde-3-phosphate dehydrogenase-like, C-terminal domain"/>
    <property type="match status" value="1"/>
</dbReference>
<dbReference type="EMBL" id="CP001678">
    <property type="protein sequence ID" value="ACT57982.1"/>
    <property type="molecule type" value="Genomic_DNA"/>
</dbReference>
<dbReference type="HOGENOM" id="CLU_023194_1_3_5"/>
<dbReference type="STRING" id="582402.Hbal_0280"/>
<dbReference type="KEGG" id="hba:Hbal_0280"/>
<dbReference type="InterPro" id="IPR055170">
    <property type="entry name" value="GFO_IDH_MocA-like_dom"/>
</dbReference>
<dbReference type="InterPro" id="IPR052515">
    <property type="entry name" value="Gfo/Idh/MocA_Oxidoreductase"/>
</dbReference>
<keyword evidence="4" id="KW-1185">Reference proteome</keyword>
<name>C6XLS6_HIRBI</name>
<dbReference type="GO" id="GO:0000166">
    <property type="term" value="F:nucleotide binding"/>
    <property type="evidence" value="ECO:0007669"/>
    <property type="project" value="InterPro"/>
</dbReference>
<evidence type="ECO:0000259" key="2">
    <source>
        <dbReference type="Pfam" id="PF22725"/>
    </source>
</evidence>
<feature type="domain" description="Gfo/Idh/MocA-like oxidoreductase N-terminal" evidence="1">
    <location>
        <begin position="2"/>
        <end position="122"/>
    </location>
</feature>
<dbReference type="Pfam" id="PF01408">
    <property type="entry name" value="GFO_IDH_MocA"/>
    <property type="match status" value="1"/>
</dbReference>
<accession>C6XLS6</accession>
<dbReference type="InterPro" id="IPR000683">
    <property type="entry name" value="Gfo/Idh/MocA-like_OxRdtase_N"/>
</dbReference>
<dbReference type="AlphaFoldDB" id="C6XLS6"/>
<dbReference type="SUPFAM" id="SSF51735">
    <property type="entry name" value="NAD(P)-binding Rossmann-fold domains"/>
    <property type="match status" value="1"/>
</dbReference>
<sequence length="317" mass="35223">MIRWGMIGCGDVTEKKSGPAYRIENESVIHGVTSRTLSRAEDYAKRHGIETVFNSAEELINSPDIDAVYIATPPATHFELAMKIAESGKPCSVEKPLALNYSQSLEMAKAFEAVNQPLFVAYYRRTLPRFDLVKELLERQELGEVRHVHWSLTRPEGFGLDAGWRIEPSQAPGGLFDDLACHGLDLLDHYLGKINIASGVIASQQLNSTITDSVAASWIHESGVTGSGYWNFAGFEQDDDIEIICVDGKICVSVFEDKPVRIVTREGVKTYDIPHPDHIQKHYVEQMVLHMKGQATHPSLAQSGCRTAWVCDQILGQ</sequence>
<dbReference type="eggNOG" id="COG0673">
    <property type="taxonomic scope" value="Bacteria"/>
</dbReference>
<dbReference type="PANTHER" id="PTHR43249:SF1">
    <property type="entry name" value="D-GLUCOSIDE 3-DEHYDROGENASE"/>
    <property type="match status" value="1"/>
</dbReference>
<dbReference type="Gene3D" id="3.30.360.10">
    <property type="entry name" value="Dihydrodipicolinate Reductase, domain 2"/>
    <property type="match status" value="1"/>
</dbReference>
<protein>
    <submittedName>
        <fullName evidence="3">Oxidoreductase domain protein</fullName>
    </submittedName>
</protein>